<reference evidence="1 2" key="1">
    <citation type="submission" date="2019-09" db="EMBL/GenBank/DDBJ databases">
        <title>Genomic diversity of phyloplane-associated Pantoea species in Pakistan cotton crop.</title>
        <authorList>
            <person name="Tufail M.R."/>
            <person name="Cook D.R."/>
        </authorList>
    </citation>
    <scope>NUCLEOTIDE SEQUENCE [LARGE SCALE GENOMIC DNA]</scope>
    <source>
        <strain evidence="1 2">B_8</strain>
    </source>
</reference>
<name>A0AB34CKF0_9GAMM</name>
<gene>
    <name evidence="1" type="ORF">F3I20_07115</name>
</gene>
<keyword evidence="2" id="KW-1185">Reference proteome</keyword>
<evidence type="ECO:0000313" key="2">
    <source>
        <dbReference type="Proteomes" id="UP000324255"/>
    </source>
</evidence>
<proteinExistence type="predicted"/>
<dbReference type="RefSeq" id="WP_150037377.1">
    <property type="nucleotide sequence ID" value="NZ_VWVM01000004.1"/>
</dbReference>
<accession>A0AB34CKF0</accession>
<protein>
    <submittedName>
        <fullName evidence="1">DUF1320 domain-containing protein</fullName>
    </submittedName>
</protein>
<sequence>MRYATPDNYIAYFGERDAVGASAQRGKAVPDRDRLTYHLEGASARIDAYIGARYRLPLTDVPQALRDYCCDIARYLLTGTERTCTEEIRLRYEDAIAWLKLVATGKAGIGTNPENGASVDGSAPDVFFYSGGEDLWSRRNTNGGCY</sequence>
<comment type="caution">
    <text evidence="1">The sequence shown here is derived from an EMBL/GenBank/DDBJ whole genome shotgun (WGS) entry which is preliminary data.</text>
</comment>
<dbReference type="Pfam" id="PF07030">
    <property type="entry name" value="Phage_Mu_Gp36"/>
    <property type="match status" value="1"/>
</dbReference>
<dbReference type="InterPro" id="IPR009752">
    <property type="entry name" value="Phage_Mu_GpJ"/>
</dbReference>
<organism evidence="1 2">
    <name type="scientific">Candidatus Pantoea gossypiicola</name>
    <dbReference type="NCBI Taxonomy" id="2608008"/>
    <lineage>
        <taxon>Bacteria</taxon>
        <taxon>Pseudomonadati</taxon>
        <taxon>Pseudomonadota</taxon>
        <taxon>Gammaproteobacteria</taxon>
        <taxon>Enterobacterales</taxon>
        <taxon>Erwiniaceae</taxon>
        <taxon>Pantoea</taxon>
    </lineage>
</organism>
<dbReference type="EMBL" id="VWVM01000004">
    <property type="protein sequence ID" value="KAA6126823.1"/>
    <property type="molecule type" value="Genomic_DNA"/>
</dbReference>
<evidence type="ECO:0000313" key="1">
    <source>
        <dbReference type="EMBL" id="KAA6126823.1"/>
    </source>
</evidence>
<dbReference type="Proteomes" id="UP000324255">
    <property type="component" value="Unassembled WGS sequence"/>
</dbReference>
<dbReference type="AlphaFoldDB" id="A0AB34CKF0"/>